<protein>
    <submittedName>
        <fullName evidence="5">Glycoside hydrolase family 79 protein</fullName>
    </submittedName>
</protein>
<keyword evidence="6" id="KW-1185">Reference proteome</keyword>
<organism evidence="5 6">
    <name type="scientific">Pterulicium gracile</name>
    <dbReference type="NCBI Taxonomy" id="1884261"/>
    <lineage>
        <taxon>Eukaryota</taxon>
        <taxon>Fungi</taxon>
        <taxon>Dikarya</taxon>
        <taxon>Basidiomycota</taxon>
        <taxon>Agaricomycotina</taxon>
        <taxon>Agaricomycetes</taxon>
        <taxon>Agaricomycetidae</taxon>
        <taxon>Agaricales</taxon>
        <taxon>Pleurotineae</taxon>
        <taxon>Pterulaceae</taxon>
        <taxon>Pterulicium</taxon>
    </lineage>
</organism>
<dbReference type="Gene3D" id="3.20.20.80">
    <property type="entry name" value="Glycosidases"/>
    <property type="match status" value="1"/>
</dbReference>
<dbReference type="PANTHER" id="PTHR36183">
    <property type="entry name" value="BETA-GLUCURONIDASE"/>
    <property type="match status" value="1"/>
</dbReference>
<dbReference type="GO" id="GO:0005975">
    <property type="term" value="P:carbohydrate metabolic process"/>
    <property type="evidence" value="ECO:0007669"/>
    <property type="project" value="InterPro"/>
</dbReference>
<keyword evidence="3" id="KW-0732">Signal</keyword>
<dbReference type="AlphaFoldDB" id="A0A5C3QPL9"/>
<evidence type="ECO:0000256" key="3">
    <source>
        <dbReference type="SAM" id="SignalP"/>
    </source>
</evidence>
<dbReference type="OrthoDB" id="2831684at2759"/>
<dbReference type="Proteomes" id="UP000305067">
    <property type="component" value="Unassembled WGS sequence"/>
</dbReference>
<feature type="signal peptide" evidence="3">
    <location>
        <begin position="1"/>
        <end position="19"/>
    </location>
</feature>
<dbReference type="InterPro" id="IPR017853">
    <property type="entry name" value="GH"/>
</dbReference>
<gene>
    <name evidence="5" type="ORF">BDV98DRAFT_503052</name>
</gene>
<keyword evidence="2" id="KW-0326">Glycosidase</keyword>
<dbReference type="SUPFAM" id="SSF51445">
    <property type="entry name" value="(Trans)glycosidases"/>
    <property type="match status" value="1"/>
</dbReference>
<dbReference type="GO" id="GO:0004553">
    <property type="term" value="F:hydrolase activity, hydrolyzing O-glycosyl compounds"/>
    <property type="evidence" value="ECO:0007669"/>
    <property type="project" value="InterPro"/>
</dbReference>
<evidence type="ECO:0000256" key="1">
    <source>
        <dbReference type="ARBA" id="ARBA00022801"/>
    </source>
</evidence>
<evidence type="ECO:0000259" key="4">
    <source>
        <dbReference type="Pfam" id="PF16862"/>
    </source>
</evidence>
<dbReference type="InterPro" id="IPR031728">
    <property type="entry name" value="GlcAase_C"/>
</dbReference>
<evidence type="ECO:0000313" key="6">
    <source>
        <dbReference type="Proteomes" id="UP000305067"/>
    </source>
</evidence>
<name>A0A5C3QPL9_9AGAR</name>
<feature type="chain" id="PRO_5023108243" evidence="3">
    <location>
        <begin position="20"/>
        <end position="554"/>
    </location>
</feature>
<dbReference type="PROSITE" id="PS00659">
    <property type="entry name" value="GLYCOSYL_HYDROL_F5"/>
    <property type="match status" value="1"/>
</dbReference>
<dbReference type="InterPro" id="IPR052974">
    <property type="entry name" value="GH79_Enzymes"/>
</dbReference>
<keyword evidence="1 5" id="KW-0378">Hydrolase</keyword>
<evidence type="ECO:0000313" key="5">
    <source>
        <dbReference type="EMBL" id="TFL03925.1"/>
    </source>
</evidence>
<evidence type="ECO:0000256" key="2">
    <source>
        <dbReference type="ARBA" id="ARBA00023295"/>
    </source>
</evidence>
<dbReference type="EMBL" id="ML178819">
    <property type="protein sequence ID" value="TFL03925.1"/>
    <property type="molecule type" value="Genomic_DNA"/>
</dbReference>
<dbReference type="PANTHER" id="PTHR36183:SF2">
    <property type="entry name" value="BETA-GLUCURONIDASE C-TERMINAL DOMAIN-CONTAINING PROTEIN"/>
    <property type="match status" value="1"/>
</dbReference>
<accession>A0A5C3QPL9</accession>
<feature type="domain" description="Beta-glucuronidase C-terminal" evidence="4">
    <location>
        <begin position="435"/>
        <end position="551"/>
    </location>
</feature>
<reference evidence="5 6" key="1">
    <citation type="journal article" date="2019" name="Nat. Ecol. Evol.">
        <title>Megaphylogeny resolves global patterns of mushroom evolution.</title>
        <authorList>
            <person name="Varga T."/>
            <person name="Krizsan K."/>
            <person name="Foldi C."/>
            <person name="Dima B."/>
            <person name="Sanchez-Garcia M."/>
            <person name="Sanchez-Ramirez S."/>
            <person name="Szollosi G.J."/>
            <person name="Szarkandi J.G."/>
            <person name="Papp V."/>
            <person name="Albert L."/>
            <person name="Andreopoulos W."/>
            <person name="Angelini C."/>
            <person name="Antonin V."/>
            <person name="Barry K.W."/>
            <person name="Bougher N.L."/>
            <person name="Buchanan P."/>
            <person name="Buyck B."/>
            <person name="Bense V."/>
            <person name="Catcheside P."/>
            <person name="Chovatia M."/>
            <person name="Cooper J."/>
            <person name="Damon W."/>
            <person name="Desjardin D."/>
            <person name="Finy P."/>
            <person name="Geml J."/>
            <person name="Haridas S."/>
            <person name="Hughes K."/>
            <person name="Justo A."/>
            <person name="Karasinski D."/>
            <person name="Kautmanova I."/>
            <person name="Kiss B."/>
            <person name="Kocsube S."/>
            <person name="Kotiranta H."/>
            <person name="LaButti K.M."/>
            <person name="Lechner B.E."/>
            <person name="Liimatainen K."/>
            <person name="Lipzen A."/>
            <person name="Lukacs Z."/>
            <person name="Mihaltcheva S."/>
            <person name="Morgado L.N."/>
            <person name="Niskanen T."/>
            <person name="Noordeloos M.E."/>
            <person name="Ohm R.A."/>
            <person name="Ortiz-Santana B."/>
            <person name="Ovrebo C."/>
            <person name="Racz N."/>
            <person name="Riley R."/>
            <person name="Savchenko A."/>
            <person name="Shiryaev A."/>
            <person name="Soop K."/>
            <person name="Spirin V."/>
            <person name="Szebenyi C."/>
            <person name="Tomsovsky M."/>
            <person name="Tulloss R.E."/>
            <person name="Uehling J."/>
            <person name="Grigoriev I.V."/>
            <person name="Vagvolgyi C."/>
            <person name="Papp T."/>
            <person name="Martin F.M."/>
            <person name="Miettinen O."/>
            <person name="Hibbett D.S."/>
            <person name="Nagy L.G."/>
        </authorList>
    </citation>
    <scope>NUCLEOTIDE SEQUENCE [LARGE SCALE GENOMIC DNA]</scope>
    <source>
        <strain evidence="5 6">CBS 309.79</strain>
    </source>
</reference>
<dbReference type="InterPro" id="IPR018087">
    <property type="entry name" value="Glyco_hydro_5_CS"/>
</dbReference>
<proteinExistence type="predicted"/>
<sequence>MSPLLRTLAYLLLPPLALAANLAELKLRGPSGLPASASHELHPALSSFSIETAFLITYLGNVSAPNRLTLDLLDNLHERTGVPAEIRIGGITADSTYWNGSQTQAAFNFIDDKGVLHNTTIGPAFFKAMSLLPKRTKITMNLNLDDLDYEGALEVARATWTGLGPDRVVAFELGNEPDHYSRPVQTPKSYANIWKTWSRNITQALKLPKPLFQIAATAEDPLWPYDAPGAQDQLGCVSALAAGANEFGTANYCSEHTYQYSVCDPPRQAIATLPNLVNHTRLAMFLDLWQPRIRSVRAQLGPHSYLNGEYSSVSCSGRNNVSNTFGQALWLLDTTLYSASLNISRLYIHQGGPLALQSSTQLNRGGLSFYNLWYPIDNLNGNVTVFPSYSAYLFLTEAIGKSKTLKLANIYPGRQANLSSITTEMGDTSAGQLVAYGFWDTALKQKGPTKLALINMEIYNKTQADAGVKRPRTVFDISAYLPQNAAVGSGREIPPPVVTVKRLQAPGADIKDGGLTTWAGQSFLMGKGKGELVTETFQGGRIPVRASEAVLVFL</sequence>
<dbReference type="Pfam" id="PF16862">
    <property type="entry name" value="Glyco_hydro_79C"/>
    <property type="match status" value="1"/>
</dbReference>